<proteinExistence type="predicted"/>
<name>A0AAP0I770_9MAGN</name>
<protein>
    <submittedName>
        <fullName evidence="1">Uncharacterized protein</fullName>
    </submittedName>
</protein>
<comment type="caution">
    <text evidence="1">The sequence shown here is derived from an EMBL/GenBank/DDBJ whole genome shotgun (WGS) entry which is preliminary data.</text>
</comment>
<evidence type="ECO:0000313" key="2">
    <source>
        <dbReference type="Proteomes" id="UP001417504"/>
    </source>
</evidence>
<keyword evidence="2" id="KW-1185">Reference proteome</keyword>
<accession>A0AAP0I770</accession>
<organism evidence="1 2">
    <name type="scientific">Stephania japonica</name>
    <dbReference type="NCBI Taxonomy" id="461633"/>
    <lineage>
        <taxon>Eukaryota</taxon>
        <taxon>Viridiplantae</taxon>
        <taxon>Streptophyta</taxon>
        <taxon>Embryophyta</taxon>
        <taxon>Tracheophyta</taxon>
        <taxon>Spermatophyta</taxon>
        <taxon>Magnoliopsida</taxon>
        <taxon>Ranunculales</taxon>
        <taxon>Menispermaceae</taxon>
        <taxon>Menispermoideae</taxon>
        <taxon>Cissampelideae</taxon>
        <taxon>Stephania</taxon>
    </lineage>
</organism>
<dbReference type="Proteomes" id="UP001417504">
    <property type="component" value="Unassembled WGS sequence"/>
</dbReference>
<reference evidence="1 2" key="1">
    <citation type="submission" date="2024-01" db="EMBL/GenBank/DDBJ databases">
        <title>Genome assemblies of Stephania.</title>
        <authorList>
            <person name="Yang L."/>
        </authorList>
    </citation>
    <scope>NUCLEOTIDE SEQUENCE [LARGE SCALE GENOMIC DNA]</scope>
    <source>
        <strain evidence="1">QJT</strain>
        <tissue evidence="1">Leaf</tissue>
    </source>
</reference>
<dbReference type="AlphaFoldDB" id="A0AAP0I770"/>
<evidence type="ECO:0000313" key="1">
    <source>
        <dbReference type="EMBL" id="KAK9109956.1"/>
    </source>
</evidence>
<sequence length="185" mass="21241">MACLQMWTAAQHPEDPAVKPGHAWSRKFAAKINYNQLNNSIKRKSETSYCVETLRMDKHEVLVHIGEEGLLGRVRVRGAPGSYWGRRPLGPSQGPTTLETKHLRQETHNKEWNGKPIIDHQDCHDDLLMISDIKIVPPRHRKARGTPYNSELFPCSTPDLHSVKHKNNEFQVVKRTRGERVRVSE</sequence>
<gene>
    <name evidence="1" type="ORF">Sjap_018016</name>
</gene>
<dbReference type="EMBL" id="JBBNAE010000007">
    <property type="protein sequence ID" value="KAK9109956.1"/>
    <property type="molecule type" value="Genomic_DNA"/>
</dbReference>